<evidence type="ECO:0000313" key="4">
    <source>
        <dbReference type="Proteomes" id="UP001198962"/>
    </source>
</evidence>
<dbReference type="Gene3D" id="3.40.50.1820">
    <property type="entry name" value="alpha/beta hydrolase"/>
    <property type="match status" value="1"/>
</dbReference>
<dbReference type="Pfam" id="PF00756">
    <property type="entry name" value="Esterase"/>
    <property type="match status" value="1"/>
</dbReference>
<evidence type="ECO:0000256" key="1">
    <source>
        <dbReference type="ARBA" id="ARBA00022729"/>
    </source>
</evidence>
<dbReference type="Proteomes" id="UP001198962">
    <property type="component" value="Unassembled WGS sequence"/>
</dbReference>
<dbReference type="RefSeq" id="WP_308451069.1">
    <property type="nucleotide sequence ID" value="NZ_JAJEPU010000013.1"/>
</dbReference>
<proteinExistence type="predicted"/>
<protein>
    <submittedName>
        <fullName evidence="3">Acetylxylan esterase</fullName>
    </submittedName>
</protein>
<evidence type="ECO:0000313" key="3">
    <source>
        <dbReference type="EMBL" id="MCC2164427.1"/>
    </source>
</evidence>
<sequence>MKSYLQEPEAQRLPDATEATINRSHYYRQFLHGYYQFDCVVEKDVTRSTKFYIPEGSIYNQPTIFLGVPGGKNSWDFLVESGWKALADEYGLYLVLMEASDETGWKGDQADEAYLNALNNDISLRPMFCSFQPNFYAVAYGDSADVVARQSRKSPRAYAAVALIGTSGMTEEEETMLSETESRVPGVTFSAVQTPVWIVPARTKDSQTDQEKEAVEQAVERETSYYRRANHSEENGSVLGTKTVWLPKEGGDDDEYWCANVVEDQCEWESCVNRAYSEAILTELFDGIYRYPGNNNGALRKAGNIYERGFQKFSADVWGGYYSDKRDTYRREWYVYLPQSAPEKEIPVVFVFHGAGGGGDEIADRIGWSTVADRHGFMIVMMSASEPNEVREISEIRTNNIFRPMWNTGNPQPERPADMKFLDYVYEWLIENYPVDQRRIYGSGQSSGGMMSWACAAYRPDYFTAVAPFSARDIDIEAVMRGEQENPPIEGSDIAIMANLGCCDSAFKGGFSGSERLVDYWCDRYQLTKHWADYTYMDEGKHCSYQKGLLTHYVFETEGGVPMLHLTETATKAHATWPSECEEVWSEFFTKFTKDPKTKKLSYQKND</sequence>
<gene>
    <name evidence="3" type="ORF">LKD32_05960</name>
</gene>
<dbReference type="AlphaFoldDB" id="A0AAE3AS85"/>
<organism evidence="3 4">
    <name type="scientific">Brotaphodocola catenula</name>
    <dbReference type="NCBI Taxonomy" id="2885361"/>
    <lineage>
        <taxon>Bacteria</taxon>
        <taxon>Bacillati</taxon>
        <taxon>Bacillota</taxon>
        <taxon>Clostridia</taxon>
        <taxon>Lachnospirales</taxon>
        <taxon>Lachnospiraceae</taxon>
        <taxon>Brotaphodocola</taxon>
    </lineage>
</organism>
<name>A0AAE3AS85_9FIRM</name>
<keyword evidence="1" id="KW-0732">Signal</keyword>
<comment type="caution">
    <text evidence="3">The sequence shown here is derived from an EMBL/GenBank/DDBJ whole genome shotgun (WGS) entry which is preliminary data.</text>
</comment>
<dbReference type="InterPro" id="IPR029058">
    <property type="entry name" value="AB_hydrolase_fold"/>
</dbReference>
<dbReference type="SUPFAM" id="SSF53474">
    <property type="entry name" value="alpha/beta-Hydrolases"/>
    <property type="match status" value="1"/>
</dbReference>
<dbReference type="InterPro" id="IPR000801">
    <property type="entry name" value="Esterase-like"/>
</dbReference>
<keyword evidence="4" id="KW-1185">Reference proteome</keyword>
<dbReference type="GO" id="GO:0016787">
    <property type="term" value="F:hydrolase activity"/>
    <property type="evidence" value="ECO:0007669"/>
    <property type="project" value="UniProtKB-KW"/>
</dbReference>
<keyword evidence="2" id="KW-0378">Hydrolase</keyword>
<accession>A0AAE3AS85</accession>
<dbReference type="PANTHER" id="PTHR43037:SF5">
    <property type="entry name" value="FERULOYL ESTERASE"/>
    <property type="match status" value="1"/>
</dbReference>
<dbReference type="EMBL" id="JAJEPU010000013">
    <property type="protein sequence ID" value="MCC2164427.1"/>
    <property type="molecule type" value="Genomic_DNA"/>
</dbReference>
<evidence type="ECO:0000256" key="2">
    <source>
        <dbReference type="ARBA" id="ARBA00022801"/>
    </source>
</evidence>
<dbReference type="InterPro" id="IPR050955">
    <property type="entry name" value="Plant_Biomass_Hydrol_Est"/>
</dbReference>
<dbReference type="PANTHER" id="PTHR43037">
    <property type="entry name" value="UNNAMED PRODUCT-RELATED"/>
    <property type="match status" value="1"/>
</dbReference>
<reference evidence="3" key="1">
    <citation type="submission" date="2021-10" db="EMBL/GenBank/DDBJ databases">
        <title>Anaerobic single-cell dispensing facilitates the cultivation of human gut bacteria.</title>
        <authorList>
            <person name="Afrizal A."/>
        </authorList>
    </citation>
    <scope>NUCLEOTIDE SEQUENCE</scope>
    <source>
        <strain evidence="3">CLA-AA-H274</strain>
    </source>
</reference>